<dbReference type="GO" id="GO:0045046">
    <property type="term" value="P:protein import into peroxisome membrane"/>
    <property type="evidence" value="ECO:0007669"/>
    <property type="project" value="TreeGrafter"/>
</dbReference>
<gene>
    <name evidence="1" type="ORF">MAM1_0187d07549</name>
</gene>
<evidence type="ECO:0000313" key="2">
    <source>
        <dbReference type="Proteomes" id="UP000053815"/>
    </source>
</evidence>
<accession>A0A0C9N0D1</accession>
<name>A0A0C9N0D1_9FUNG</name>
<sequence>MSVSKSTVKNQMALRAIGKCALLEQPRFSSANQNGTEEKASGQSHWMASSQGHLLAIGLEKHGHRIDDGSADGCWRAIMSAKDHTWLCISAYYHGLAKIDNMSKDLKHTTVVDDDSDIDDLLDDVLDDMSHLSVAEKKPVVAEVKKTTTTVTSADDEDPEEPNLDELLGSDDFAKQLAAGMEQLMGQMGGESNDEMKEAFEKVWASFDNGAAADTAFSDKSTPAVAAATATSASPSPSTRQVPKVPQSFQDTIGKTMNKLKDSSKEIDSSIAEESEDAFMTELMKQMESLADNGEFEGVLEGMMSQLMSKELLYEPMKDLAQKYPAWLEEHKDTADKADYEKYKQQHVICQQIVAKYEAPNFDEKNEAQGKEIMDLMTKMQDLGQPPAELLDEMAPGMNFGNPEGMPDMKDLENCNIM</sequence>
<dbReference type="Proteomes" id="UP000053815">
    <property type="component" value="Unassembled WGS sequence"/>
</dbReference>
<dbReference type="STRING" id="91626.A0A0C9N0D1"/>
<dbReference type="OrthoDB" id="21292at2759"/>
<dbReference type="AlphaFoldDB" id="A0A0C9N0D1"/>
<evidence type="ECO:0000313" key="1">
    <source>
        <dbReference type="EMBL" id="GAN08043.1"/>
    </source>
</evidence>
<dbReference type="PANTHER" id="PTHR12774">
    <property type="entry name" value="PEROXISOMAL BIOGENESIS FACTOR 19"/>
    <property type="match status" value="1"/>
</dbReference>
<protein>
    <submittedName>
        <fullName evidence="1">Pex19-domain-containing protein</fullName>
    </submittedName>
</protein>
<reference evidence="1" key="1">
    <citation type="submission" date="2014-09" db="EMBL/GenBank/DDBJ databases">
        <title>Draft genome sequence of an oleaginous Mucoromycotina fungus Mucor ambiguus NBRC6742.</title>
        <authorList>
            <person name="Takeda I."/>
            <person name="Yamane N."/>
            <person name="Morita T."/>
            <person name="Tamano K."/>
            <person name="Machida M."/>
            <person name="Baker S."/>
            <person name="Koike H."/>
        </authorList>
    </citation>
    <scope>NUCLEOTIDE SEQUENCE</scope>
    <source>
        <strain evidence="1">NBRC 6742</strain>
    </source>
</reference>
<dbReference type="InterPro" id="IPR038322">
    <property type="entry name" value="Pex19_C_sf"/>
</dbReference>
<dbReference type="InterPro" id="IPR006708">
    <property type="entry name" value="Pex19"/>
</dbReference>
<dbReference type="Gene3D" id="1.20.120.900">
    <property type="entry name" value="Pex19, mPTS binding domain"/>
    <property type="match status" value="1"/>
</dbReference>
<dbReference type="EMBL" id="DF836476">
    <property type="protein sequence ID" value="GAN08043.1"/>
    <property type="molecule type" value="Genomic_DNA"/>
</dbReference>
<dbReference type="GO" id="GO:0005778">
    <property type="term" value="C:peroxisomal membrane"/>
    <property type="evidence" value="ECO:0007669"/>
    <property type="project" value="TreeGrafter"/>
</dbReference>
<dbReference type="GO" id="GO:0033328">
    <property type="term" value="F:peroxisome membrane targeting sequence binding"/>
    <property type="evidence" value="ECO:0007669"/>
    <property type="project" value="TreeGrafter"/>
</dbReference>
<dbReference type="PANTHER" id="PTHR12774:SF2">
    <property type="entry name" value="PEROXISOMAL BIOGENESIS FACTOR 19"/>
    <property type="match status" value="1"/>
</dbReference>
<organism evidence="1">
    <name type="scientific">Mucor ambiguus</name>
    <dbReference type="NCBI Taxonomy" id="91626"/>
    <lineage>
        <taxon>Eukaryota</taxon>
        <taxon>Fungi</taxon>
        <taxon>Fungi incertae sedis</taxon>
        <taxon>Mucoromycota</taxon>
        <taxon>Mucoromycotina</taxon>
        <taxon>Mucoromycetes</taxon>
        <taxon>Mucorales</taxon>
        <taxon>Mucorineae</taxon>
        <taxon>Mucoraceae</taxon>
        <taxon>Mucor</taxon>
    </lineage>
</organism>
<dbReference type="Pfam" id="PF04614">
    <property type="entry name" value="Pex19"/>
    <property type="match status" value="1"/>
</dbReference>
<keyword evidence="2" id="KW-1185">Reference proteome</keyword>
<proteinExistence type="predicted"/>